<name>A0A0F9Q5U1_9ZZZZ</name>
<dbReference type="AlphaFoldDB" id="A0A0F9Q5U1"/>
<organism evidence="1">
    <name type="scientific">marine sediment metagenome</name>
    <dbReference type="NCBI Taxonomy" id="412755"/>
    <lineage>
        <taxon>unclassified sequences</taxon>
        <taxon>metagenomes</taxon>
        <taxon>ecological metagenomes</taxon>
    </lineage>
</organism>
<gene>
    <name evidence="1" type="ORF">LCGC14_1054960</name>
</gene>
<reference evidence="1" key="1">
    <citation type="journal article" date="2015" name="Nature">
        <title>Complex archaea that bridge the gap between prokaryotes and eukaryotes.</title>
        <authorList>
            <person name="Spang A."/>
            <person name="Saw J.H."/>
            <person name="Jorgensen S.L."/>
            <person name="Zaremba-Niedzwiedzka K."/>
            <person name="Martijn J."/>
            <person name="Lind A.E."/>
            <person name="van Eijk R."/>
            <person name="Schleper C."/>
            <person name="Guy L."/>
            <person name="Ettema T.J."/>
        </authorList>
    </citation>
    <scope>NUCLEOTIDE SEQUENCE</scope>
</reference>
<evidence type="ECO:0000313" key="1">
    <source>
        <dbReference type="EMBL" id="KKN08616.1"/>
    </source>
</evidence>
<protein>
    <submittedName>
        <fullName evidence="1">Uncharacterized protein</fullName>
    </submittedName>
</protein>
<sequence length="59" mass="6843">MAKVKGPSAASDDMKWQAEDDLRSLERAAEVKADTKRLRRARRFHTKRSQSLKSMLARR</sequence>
<comment type="caution">
    <text evidence="1">The sequence shown here is derived from an EMBL/GenBank/DDBJ whole genome shotgun (WGS) entry which is preliminary data.</text>
</comment>
<proteinExistence type="predicted"/>
<accession>A0A0F9Q5U1</accession>
<dbReference type="EMBL" id="LAZR01004434">
    <property type="protein sequence ID" value="KKN08616.1"/>
    <property type="molecule type" value="Genomic_DNA"/>
</dbReference>